<evidence type="ECO:0000259" key="19">
    <source>
        <dbReference type="PROSITE" id="PS52004"/>
    </source>
</evidence>
<dbReference type="GO" id="GO:0004315">
    <property type="term" value="F:3-oxoacyl-[acyl-carrier-protein] synthase activity"/>
    <property type="evidence" value="ECO:0007669"/>
    <property type="project" value="UniProtKB-EC"/>
</dbReference>
<dbReference type="FunFam" id="3.40.47.10:FF:000006">
    <property type="entry name" value="3-oxoacyl-[acyl-carrier-protein] synthase I"/>
    <property type="match status" value="1"/>
</dbReference>
<dbReference type="PATRIC" id="fig|1005043.3.peg.1846"/>
<dbReference type="EMBL" id="AGCA01000466">
    <property type="protein sequence ID" value="EGY28076.1"/>
    <property type="molecule type" value="Genomic_DNA"/>
</dbReference>
<comment type="subcellular location">
    <subcellularLocation>
        <location evidence="1">Cytoplasm</location>
    </subcellularLocation>
</comment>
<evidence type="ECO:0000256" key="10">
    <source>
        <dbReference type="ARBA" id="ARBA00023098"/>
    </source>
</evidence>
<evidence type="ECO:0000313" key="21">
    <source>
        <dbReference type="Proteomes" id="UP000004116"/>
    </source>
</evidence>
<organism evidence="20 21">
    <name type="scientific">Candidatus Regiella insecticola 5.15</name>
    <dbReference type="NCBI Taxonomy" id="1005043"/>
    <lineage>
        <taxon>Bacteria</taxon>
        <taxon>Pseudomonadati</taxon>
        <taxon>Pseudomonadota</taxon>
        <taxon>Gammaproteobacteria</taxon>
        <taxon>Enterobacterales</taxon>
        <taxon>Enterobacteriaceae</taxon>
        <taxon>aphid secondary symbionts</taxon>
        <taxon>Candidatus Regiella</taxon>
    </lineage>
</organism>
<evidence type="ECO:0000256" key="18">
    <source>
        <dbReference type="RuleBase" id="RU003694"/>
    </source>
</evidence>
<sequence>MKRAVITGLGIVSSIGNNQQEVLASLKKGHSGITFSEEFKTAGMRSQVWGNIKYNAETLFPFAPIDRKAQRFMSDASIYAYLAMRESIENAGLSDEQVSNKRTGLVVGSGGGSPINQMVACDGMRAKGLRGVGPYMVTRAMASGVSACLATPFKIKGVNYSISSACATSAHCIGHAVELIQLGKQDIVFAGGGEELCWEMSCEFDAMGALSTKYNDTPEKASRTYDKDRDGFVIAGGGGMVVVESLEHALARGAHIYAEIVGYGATSDGADMVAPSGEGAVRCMKMAMEGVCKQSIDYINVHGTSTPVGDKKELQAIKEVFGNQTPAISATKAMTGHSLGAAGVHEAIYSLLMLEHGFIAPSINIEDLDEDAEGMDIITKMKEIALTTVMSNSFGFGGTNATLVMRKYNPK</sequence>
<dbReference type="RefSeq" id="WP_006707639.1">
    <property type="nucleotide sequence ID" value="NZ_AGCA01000466.1"/>
</dbReference>
<feature type="domain" description="Ketosynthase family 3 (KS3)" evidence="19">
    <location>
        <begin position="1"/>
        <end position="407"/>
    </location>
</feature>
<evidence type="ECO:0000313" key="20">
    <source>
        <dbReference type="EMBL" id="EGY28076.1"/>
    </source>
</evidence>
<dbReference type="InterPro" id="IPR000794">
    <property type="entry name" value="Beta-ketoacyl_synthase"/>
</dbReference>
<dbReference type="PROSITE" id="PS52004">
    <property type="entry name" value="KS3_2"/>
    <property type="match status" value="1"/>
</dbReference>
<evidence type="ECO:0000256" key="3">
    <source>
        <dbReference type="ARBA" id="ARBA00008467"/>
    </source>
</evidence>
<dbReference type="UniPathway" id="UPA00094"/>
<evidence type="ECO:0000256" key="9">
    <source>
        <dbReference type="ARBA" id="ARBA00022832"/>
    </source>
</evidence>
<keyword evidence="7" id="KW-0444">Lipid biosynthesis</keyword>
<dbReference type="PANTHER" id="PTHR11712">
    <property type="entry name" value="POLYKETIDE SYNTHASE-RELATED"/>
    <property type="match status" value="1"/>
</dbReference>
<evidence type="ECO:0000256" key="8">
    <source>
        <dbReference type="ARBA" id="ARBA00022679"/>
    </source>
</evidence>
<dbReference type="GO" id="GO:0005829">
    <property type="term" value="C:cytosol"/>
    <property type="evidence" value="ECO:0007669"/>
    <property type="project" value="TreeGrafter"/>
</dbReference>
<dbReference type="NCBIfam" id="NF005935">
    <property type="entry name" value="PRK07967.1"/>
    <property type="match status" value="1"/>
</dbReference>
<evidence type="ECO:0000256" key="1">
    <source>
        <dbReference type="ARBA" id="ARBA00004496"/>
    </source>
</evidence>
<evidence type="ECO:0000256" key="2">
    <source>
        <dbReference type="ARBA" id="ARBA00005194"/>
    </source>
</evidence>
<reference evidence="20 21" key="1">
    <citation type="journal article" date="2012" name="Genome Res.">
        <title>Genomic basis of endosymbiont-conferred protection against an insect parasitoid.</title>
        <authorList>
            <person name="Hansen A.K."/>
            <person name="Vorburger C."/>
            <person name="Moran N.A."/>
        </authorList>
    </citation>
    <scope>NUCLEOTIDE SEQUENCE [LARGE SCALE GENOMIC DNA]</scope>
    <source>
        <strain evidence="21">R5.15</strain>
    </source>
</reference>
<keyword evidence="9" id="KW-0276">Fatty acid metabolism</keyword>
<comment type="caution">
    <text evidence="20">The sequence shown here is derived from an EMBL/GenBank/DDBJ whole genome shotgun (WGS) entry which is preliminary data.</text>
</comment>
<name>G2H1R0_9ENTR</name>
<evidence type="ECO:0000256" key="11">
    <source>
        <dbReference type="ARBA" id="ARBA00023160"/>
    </source>
</evidence>
<dbReference type="FunFam" id="3.40.47.10:FF:000005">
    <property type="entry name" value="3-oxoacyl-[acyl-carrier-protein] synthase I"/>
    <property type="match status" value="1"/>
</dbReference>
<evidence type="ECO:0000256" key="14">
    <source>
        <dbReference type="ARBA" id="ARBA00041620"/>
    </source>
</evidence>
<dbReference type="InterPro" id="IPR018201">
    <property type="entry name" value="Ketoacyl_synth_AS"/>
</dbReference>
<evidence type="ECO:0000256" key="12">
    <source>
        <dbReference type="ARBA" id="ARBA00023315"/>
    </source>
</evidence>
<evidence type="ECO:0000256" key="15">
    <source>
        <dbReference type="ARBA" id="ARBA00042143"/>
    </source>
</evidence>
<dbReference type="SUPFAM" id="SSF53901">
    <property type="entry name" value="Thiolase-like"/>
    <property type="match status" value="2"/>
</dbReference>
<dbReference type="NCBIfam" id="NF005589">
    <property type="entry name" value="PRK07314.1"/>
    <property type="match status" value="1"/>
</dbReference>
<dbReference type="PANTHER" id="PTHR11712:SF306">
    <property type="entry name" value="3-OXOACYL-[ACYL-CARRIER-PROTEIN] SYNTHASE 1"/>
    <property type="match status" value="1"/>
</dbReference>
<accession>G2H1R0</accession>
<evidence type="ECO:0000256" key="4">
    <source>
        <dbReference type="ARBA" id="ARBA00011738"/>
    </source>
</evidence>
<dbReference type="PROSITE" id="PS00606">
    <property type="entry name" value="KS3_1"/>
    <property type="match status" value="1"/>
</dbReference>
<evidence type="ECO:0000256" key="6">
    <source>
        <dbReference type="ARBA" id="ARBA00022490"/>
    </source>
</evidence>
<dbReference type="InterPro" id="IPR014030">
    <property type="entry name" value="Ketoacyl_synth_N"/>
</dbReference>
<comment type="pathway">
    <text evidence="2">Lipid metabolism; fatty acid biosynthesis.</text>
</comment>
<dbReference type="Proteomes" id="UP000004116">
    <property type="component" value="Unassembled WGS sequence"/>
</dbReference>
<evidence type="ECO:0000256" key="7">
    <source>
        <dbReference type="ARBA" id="ARBA00022516"/>
    </source>
</evidence>
<keyword evidence="10" id="KW-0443">Lipid metabolism</keyword>
<keyword evidence="6" id="KW-0963">Cytoplasm</keyword>
<dbReference type="SMART" id="SM00825">
    <property type="entry name" value="PKS_KS"/>
    <property type="match status" value="1"/>
</dbReference>
<dbReference type="EC" id="2.3.1.41" evidence="5"/>
<dbReference type="CDD" id="cd00834">
    <property type="entry name" value="KAS_I_II"/>
    <property type="match status" value="1"/>
</dbReference>
<dbReference type="AlphaFoldDB" id="G2H1R0"/>
<evidence type="ECO:0000256" key="5">
    <source>
        <dbReference type="ARBA" id="ARBA00013191"/>
    </source>
</evidence>
<keyword evidence="21" id="KW-1185">Reference proteome</keyword>
<dbReference type="Pfam" id="PF00109">
    <property type="entry name" value="ketoacyl-synt"/>
    <property type="match status" value="1"/>
</dbReference>
<evidence type="ECO:0000256" key="16">
    <source>
        <dbReference type="ARBA" id="ARBA00048121"/>
    </source>
</evidence>
<comment type="similarity">
    <text evidence="3 18">Belongs to the thiolase-like superfamily. Beta-ketoacyl-ACP synthases family.</text>
</comment>
<evidence type="ECO:0000256" key="17">
    <source>
        <dbReference type="ARBA" id="ARBA00048506"/>
    </source>
</evidence>
<keyword evidence="12" id="KW-0012">Acyltransferase</keyword>
<keyword evidence="11" id="KW-0275">Fatty acid biosynthesis</keyword>
<gene>
    <name evidence="20" type="ORF">Rin_00020040</name>
</gene>
<dbReference type="InterPro" id="IPR016039">
    <property type="entry name" value="Thiolase-like"/>
</dbReference>
<comment type="catalytic activity">
    <reaction evidence="17">
        <text>a fatty acyl-[ACP] + malonyl-[ACP] + H(+) = a 3-oxoacyl-[ACP] + holo-[ACP] + CO2</text>
        <dbReference type="Rhea" id="RHEA:22836"/>
        <dbReference type="Rhea" id="RHEA-COMP:9623"/>
        <dbReference type="Rhea" id="RHEA-COMP:9685"/>
        <dbReference type="Rhea" id="RHEA-COMP:9916"/>
        <dbReference type="Rhea" id="RHEA-COMP:14125"/>
        <dbReference type="ChEBI" id="CHEBI:15378"/>
        <dbReference type="ChEBI" id="CHEBI:16526"/>
        <dbReference type="ChEBI" id="CHEBI:64479"/>
        <dbReference type="ChEBI" id="CHEBI:78449"/>
        <dbReference type="ChEBI" id="CHEBI:78776"/>
        <dbReference type="ChEBI" id="CHEBI:138651"/>
        <dbReference type="EC" id="2.3.1.41"/>
    </reaction>
    <physiologicalReaction direction="left-to-right" evidence="17">
        <dbReference type="Rhea" id="RHEA:22837"/>
    </physiologicalReaction>
</comment>
<dbReference type="InterPro" id="IPR014031">
    <property type="entry name" value="Ketoacyl_synth_C"/>
</dbReference>
<dbReference type="Gene3D" id="3.40.47.10">
    <property type="match status" value="2"/>
</dbReference>
<evidence type="ECO:0000256" key="13">
    <source>
        <dbReference type="ARBA" id="ARBA00039450"/>
    </source>
</evidence>
<protein>
    <recommendedName>
        <fullName evidence="13">3-oxoacyl-[acyl-carrier-protein] synthase 1</fullName>
        <ecNumber evidence="5">2.3.1.41</ecNumber>
    </recommendedName>
    <alternativeName>
        <fullName evidence="14">3-oxoacyl-[acyl-carrier-protein] synthase I</fullName>
    </alternativeName>
    <alternativeName>
        <fullName evidence="15">Beta-ketoacyl-ACP synthase I</fullName>
    </alternativeName>
</protein>
<keyword evidence="8 18" id="KW-0808">Transferase</keyword>
<dbReference type="InterPro" id="IPR020841">
    <property type="entry name" value="PKS_Beta-ketoAc_synthase_dom"/>
</dbReference>
<dbReference type="OrthoDB" id="9808669at2"/>
<dbReference type="Pfam" id="PF02801">
    <property type="entry name" value="Ketoacyl-synt_C"/>
    <property type="match status" value="1"/>
</dbReference>
<comment type="catalytic activity">
    <reaction evidence="16">
        <text>(3Z)-decenoyl-[ACP] + malonyl-[ACP] + H(+) = 3-oxo-(5Z)-dodecenoyl-[ACP] + holo-[ACP] + CO2</text>
        <dbReference type="Rhea" id="RHEA:54940"/>
        <dbReference type="Rhea" id="RHEA-COMP:9623"/>
        <dbReference type="Rhea" id="RHEA-COMP:9685"/>
        <dbReference type="Rhea" id="RHEA-COMP:9927"/>
        <dbReference type="Rhea" id="RHEA-COMP:14042"/>
        <dbReference type="ChEBI" id="CHEBI:15378"/>
        <dbReference type="ChEBI" id="CHEBI:16526"/>
        <dbReference type="ChEBI" id="CHEBI:64479"/>
        <dbReference type="ChEBI" id="CHEBI:78449"/>
        <dbReference type="ChEBI" id="CHEBI:78798"/>
        <dbReference type="ChEBI" id="CHEBI:138410"/>
    </reaction>
    <physiologicalReaction direction="left-to-right" evidence="16">
        <dbReference type="Rhea" id="RHEA:54941"/>
    </physiologicalReaction>
</comment>
<proteinExistence type="inferred from homology"/>
<comment type="subunit">
    <text evidence="4">Homodimer.</text>
</comment>
<dbReference type="GO" id="GO:0006633">
    <property type="term" value="P:fatty acid biosynthetic process"/>
    <property type="evidence" value="ECO:0007669"/>
    <property type="project" value="UniProtKB-UniPathway"/>
</dbReference>